<gene>
    <name evidence="1" type="ORF">F5544_13535</name>
</gene>
<dbReference type="RefSeq" id="WP_167473546.1">
    <property type="nucleotide sequence ID" value="NZ_CP046172.1"/>
</dbReference>
<proteinExistence type="predicted"/>
<organism evidence="1 2">
    <name type="scientific">Nocardia arthritidis</name>
    <dbReference type="NCBI Taxonomy" id="228602"/>
    <lineage>
        <taxon>Bacteria</taxon>
        <taxon>Bacillati</taxon>
        <taxon>Actinomycetota</taxon>
        <taxon>Actinomycetes</taxon>
        <taxon>Mycobacteriales</taxon>
        <taxon>Nocardiaceae</taxon>
        <taxon>Nocardia</taxon>
    </lineage>
</organism>
<evidence type="ECO:0000313" key="2">
    <source>
        <dbReference type="Proteomes" id="UP000503540"/>
    </source>
</evidence>
<protein>
    <submittedName>
        <fullName evidence="1">Uncharacterized protein</fullName>
    </submittedName>
</protein>
<dbReference type="Proteomes" id="UP000503540">
    <property type="component" value="Chromosome"/>
</dbReference>
<accession>A0A6G9YC10</accession>
<keyword evidence="2" id="KW-1185">Reference proteome</keyword>
<dbReference type="EMBL" id="CP046172">
    <property type="protein sequence ID" value="QIS10596.1"/>
    <property type="molecule type" value="Genomic_DNA"/>
</dbReference>
<sequence>MSTVDDSVTGDEYAGLAPEYIEMMRRSVRERELAEQRAEPEAGADRLPVHGDWIEFTDWEDQQGPTGIVETSW</sequence>
<dbReference type="AlphaFoldDB" id="A0A6G9YC10"/>
<name>A0A6G9YC10_9NOCA</name>
<evidence type="ECO:0000313" key="1">
    <source>
        <dbReference type="EMBL" id="QIS10596.1"/>
    </source>
</evidence>
<dbReference type="KEGG" id="nah:F5544_13535"/>
<reference evidence="1 2" key="1">
    <citation type="journal article" date="2019" name="ACS Chem. Biol.">
        <title>Identification and Mobilization of a Cryptic Antibiotic Biosynthesis Gene Locus from a Human-Pathogenic Nocardia Isolate.</title>
        <authorList>
            <person name="Herisse M."/>
            <person name="Ishida K."/>
            <person name="Porter J.L."/>
            <person name="Howden B."/>
            <person name="Hertweck C."/>
            <person name="Stinear T.P."/>
            <person name="Pidot S.J."/>
        </authorList>
    </citation>
    <scope>NUCLEOTIDE SEQUENCE [LARGE SCALE GENOMIC DNA]</scope>
    <source>
        <strain evidence="1 2">AUSMDU00012717</strain>
    </source>
</reference>